<evidence type="ECO:0000313" key="3">
    <source>
        <dbReference type="Proteomes" id="UP000002247"/>
    </source>
</evidence>
<evidence type="ECO:0000313" key="2">
    <source>
        <dbReference type="EMBL" id="ADG96526.1"/>
    </source>
</evidence>
<dbReference type="OrthoDB" id="3693665at2"/>
<accession>D6Z9J9</accession>
<dbReference type="STRING" id="640132.Srot_0033"/>
<feature type="region of interest" description="Disordered" evidence="1">
    <location>
        <begin position="175"/>
        <end position="218"/>
    </location>
</feature>
<dbReference type="RefSeq" id="WP_013136982.1">
    <property type="nucleotide sequence ID" value="NC_014168.1"/>
</dbReference>
<reference evidence="2 3" key="1">
    <citation type="journal article" date="2010" name="Stand. Genomic Sci.">
        <title>Complete genome sequence of Segniliparus rotundus type strain (CDC 1076).</title>
        <authorList>
            <person name="Sikorski J."/>
            <person name="Lapidus A."/>
            <person name="Copeland A."/>
            <person name="Misra M."/>
            <person name="Glavina Del Rio T."/>
            <person name="Nolan M."/>
            <person name="Lucas S."/>
            <person name="Chen F."/>
            <person name="Tice H."/>
            <person name="Cheng J.F."/>
            <person name="Jando M."/>
            <person name="Schneider S."/>
            <person name="Bruce D."/>
            <person name="Goodwin L."/>
            <person name="Pitluck S."/>
            <person name="Liolios K."/>
            <person name="Mikhailova N."/>
            <person name="Pati A."/>
            <person name="Ivanova N."/>
            <person name="Mavromatis K."/>
            <person name="Chen A."/>
            <person name="Palaniappan K."/>
            <person name="Chertkov O."/>
            <person name="Land M."/>
            <person name="Hauser L."/>
            <person name="Chang Y.J."/>
            <person name="Jeffries C.D."/>
            <person name="Brettin T."/>
            <person name="Detter J.C."/>
            <person name="Han C."/>
            <person name="Rohde M."/>
            <person name="Goker M."/>
            <person name="Bristow J."/>
            <person name="Eisen J.A."/>
            <person name="Markowitz V."/>
            <person name="Hugenholtz P."/>
            <person name="Kyrpides N.C."/>
            <person name="Klenk H.P."/>
        </authorList>
    </citation>
    <scope>NUCLEOTIDE SEQUENCE [LARGE SCALE GENOMIC DNA]</scope>
    <source>
        <strain evidence="3">ATCC BAA-972 / CDC 1076 / CIP 108378 / DSM 44985 / JCM 13578</strain>
    </source>
</reference>
<dbReference type="Proteomes" id="UP000002247">
    <property type="component" value="Chromosome"/>
</dbReference>
<protein>
    <submittedName>
        <fullName evidence="2">Uncharacterized protein</fullName>
    </submittedName>
</protein>
<keyword evidence="3" id="KW-1185">Reference proteome</keyword>
<dbReference type="eggNOG" id="ENOG5030Z9E">
    <property type="taxonomic scope" value="Bacteria"/>
</dbReference>
<dbReference type="KEGG" id="srt:Srot_0033"/>
<dbReference type="HOGENOM" id="CLU_1266155_0_0_11"/>
<dbReference type="AlphaFoldDB" id="D6Z9J9"/>
<dbReference type="EMBL" id="CP001958">
    <property type="protein sequence ID" value="ADG96526.1"/>
    <property type="molecule type" value="Genomic_DNA"/>
</dbReference>
<gene>
    <name evidence="2" type="ordered locus">Srot_0033</name>
</gene>
<proteinExistence type="predicted"/>
<organism evidence="2 3">
    <name type="scientific">Segniliparus rotundus (strain ATCC BAA-972 / CDC 1076 / CIP 108378 / DSM 44985 / JCM 13578)</name>
    <dbReference type="NCBI Taxonomy" id="640132"/>
    <lineage>
        <taxon>Bacteria</taxon>
        <taxon>Bacillati</taxon>
        <taxon>Actinomycetota</taxon>
        <taxon>Actinomycetes</taxon>
        <taxon>Mycobacteriales</taxon>
        <taxon>Segniliparaceae</taxon>
        <taxon>Segniliparus</taxon>
    </lineage>
</organism>
<name>D6Z9J9_SEGRD</name>
<evidence type="ECO:0000256" key="1">
    <source>
        <dbReference type="SAM" id="MobiDB-lite"/>
    </source>
</evidence>
<sequence>MSELERTETEPEQRALSKVGQWALDAREAHQVAQSLAKTSFVPKCYQGKPSEATAAILMGSEIGLSPMTALRSIVVIHGTPAMTAVALRGLVQSQGHRVWIEKASDQSVTAKGVRQGDDIVHESVWDIKRAESLGLMDRDQWRKQPKAMLTARATSEVCRLVSADVLLGLPYSVEELDEPEPTTTVKRKRLEPVESQSSERAEAEPAAAEEPQEEEAV</sequence>